<evidence type="ECO:0000259" key="2">
    <source>
        <dbReference type="Pfam" id="PF13472"/>
    </source>
</evidence>
<organism evidence="3 4">
    <name type="scientific">Nakamurella antarctica</name>
    <dbReference type="NCBI Taxonomy" id="1902245"/>
    <lineage>
        <taxon>Bacteria</taxon>
        <taxon>Bacillati</taxon>
        <taxon>Actinomycetota</taxon>
        <taxon>Actinomycetes</taxon>
        <taxon>Nakamurellales</taxon>
        <taxon>Nakamurellaceae</taxon>
        <taxon>Nakamurella</taxon>
    </lineage>
</organism>
<dbReference type="EMBL" id="CP034170">
    <property type="protein sequence ID" value="AZI57493.1"/>
    <property type="molecule type" value="Genomic_DNA"/>
</dbReference>
<name>A0A3G8ZJP9_9ACTN</name>
<feature type="domain" description="SGNH hydrolase-type esterase" evidence="2">
    <location>
        <begin position="8"/>
        <end position="184"/>
    </location>
</feature>
<feature type="compositionally biased region" description="Basic and acidic residues" evidence="1">
    <location>
        <begin position="240"/>
        <end position="250"/>
    </location>
</feature>
<gene>
    <name evidence="3" type="ORF">EH165_04255</name>
</gene>
<evidence type="ECO:0000256" key="1">
    <source>
        <dbReference type="SAM" id="MobiDB-lite"/>
    </source>
</evidence>
<dbReference type="Pfam" id="PF13472">
    <property type="entry name" value="Lipase_GDSL_2"/>
    <property type="match status" value="1"/>
</dbReference>
<dbReference type="Gene3D" id="3.40.50.1110">
    <property type="entry name" value="SGNH hydrolase"/>
    <property type="match status" value="1"/>
</dbReference>
<protein>
    <submittedName>
        <fullName evidence="3">SGNH/GDSL hydrolase family protein</fullName>
    </submittedName>
</protein>
<dbReference type="AlphaFoldDB" id="A0A3G8ZJP9"/>
<dbReference type="RefSeq" id="WP_124798178.1">
    <property type="nucleotide sequence ID" value="NZ_CP034170.1"/>
</dbReference>
<dbReference type="InterPro" id="IPR036514">
    <property type="entry name" value="SGNH_hydro_sf"/>
</dbReference>
<dbReference type="OrthoDB" id="3465773at2"/>
<dbReference type="Proteomes" id="UP000268084">
    <property type="component" value="Chromosome"/>
</dbReference>
<dbReference type="SUPFAM" id="SSF52266">
    <property type="entry name" value="SGNH hydrolase"/>
    <property type="match status" value="1"/>
</dbReference>
<dbReference type="InterPro" id="IPR013830">
    <property type="entry name" value="SGNH_hydro"/>
</dbReference>
<reference evidence="3 4" key="2">
    <citation type="submission" date="2018-12" db="EMBL/GenBank/DDBJ databases">
        <title>Nakamurella antarcticus sp. nov., isolated from Antarctica South Shetland Islands soil.</title>
        <authorList>
            <person name="Peng F."/>
        </authorList>
    </citation>
    <scope>NUCLEOTIDE SEQUENCE [LARGE SCALE GENOMIC DNA]</scope>
    <source>
        <strain evidence="3 4">S14-144</strain>
    </source>
</reference>
<keyword evidence="4" id="KW-1185">Reference proteome</keyword>
<sequence>MTISRYVALGDSFTEGVGDPRPDGTMRGWADLVAGELAKVDAVQDSKFHYANLSIRGKLLGQIVDDQMELALQMAPDLITFAAGGNDILRLGSDIASLLRLCDQVVARMVDHGIRVVLFTGANPSGHLPLGRVIRSYGDRFCSGVRDIALKRGTDLVDMWDEAQLQDSRYWDLDRLHLNAAGHQQVAARVLRTLDIPYPVEWTEEAPALALPEHPLLAQAEYYRGHVLPWVQRRLSGKSSGDEMGAKRPELAPVASEVHHEAC</sequence>
<accession>A0A3G8ZJP9</accession>
<dbReference type="CDD" id="cd01832">
    <property type="entry name" value="SGNH_hydrolase_like_1"/>
    <property type="match status" value="1"/>
</dbReference>
<evidence type="ECO:0000313" key="3">
    <source>
        <dbReference type="EMBL" id="AZI57493.1"/>
    </source>
</evidence>
<reference evidence="3 4" key="1">
    <citation type="submission" date="2018-11" db="EMBL/GenBank/DDBJ databases">
        <authorList>
            <person name="Da X."/>
        </authorList>
    </citation>
    <scope>NUCLEOTIDE SEQUENCE [LARGE SCALE GENOMIC DNA]</scope>
    <source>
        <strain evidence="3 4">S14-144</strain>
    </source>
</reference>
<dbReference type="PANTHER" id="PTHR43784">
    <property type="entry name" value="GDSL-LIKE LIPASE/ACYLHYDROLASE, PUTATIVE (AFU_ORTHOLOGUE AFUA_2G00820)-RELATED"/>
    <property type="match status" value="1"/>
</dbReference>
<dbReference type="InterPro" id="IPR053140">
    <property type="entry name" value="GDSL_Rv0518-like"/>
</dbReference>
<dbReference type="PANTHER" id="PTHR43784:SF2">
    <property type="entry name" value="GDSL-LIKE LIPASE_ACYLHYDROLASE, PUTATIVE (AFU_ORTHOLOGUE AFUA_2G00820)-RELATED"/>
    <property type="match status" value="1"/>
</dbReference>
<dbReference type="KEGG" id="nak:EH165_04255"/>
<dbReference type="GO" id="GO:0016787">
    <property type="term" value="F:hydrolase activity"/>
    <property type="evidence" value="ECO:0007669"/>
    <property type="project" value="UniProtKB-KW"/>
</dbReference>
<evidence type="ECO:0000313" key="4">
    <source>
        <dbReference type="Proteomes" id="UP000268084"/>
    </source>
</evidence>
<feature type="region of interest" description="Disordered" evidence="1">
    <location>
        <begin position="238"/>
        <end position="263"/>
    </location>
</feature>
<keyword evidence="3" id="KW-0378">Hydrolase</keyword>
<proteinExistence type="predicted"/>